<dbReference type="PROSITE" id="PS00022">
    <property type="entry name" value="EGF_1"/>
    <property type="match status" value="2"/>
</dbReference>
<evidence type="ECO:0000256" key="3">
    <source>
        <dbReference type="SAM" id="Phobius"/>
    </source>
</evidence>
<dbReference type="eggNOG" id="KOG0591">
    <property type="taxonomic scope" value="Eukaryota"/>
</dbReference>
<dbReference type="SUPFAM" id="SSF56112">
    <property type="entry name" value="Protein kinase-like (PK-like)"/>
    <property type="match status" value="1"/>
</dbReference>
<dbReference type="RefSeq" id="XP_002677533.1">
    <property type="nucleotide sequence ID" value="XM_002677487.1"/>
</dbReference>
<feature type="disulfide bond" evidence="1">
    <location>
        <begin position="1335"/>
        <end position="1344"/>
    </location>
</feature>
<keyword evidence="1" id="KW-0245">EGF-like domain</keyword>
<dbReference type="InterPro" id="IPR053235">
    <property type="entry name" value="Ser_Thr_kinase"/>
</dbReference>
<feature type="compositionally biased region" description="Basic and acidic residues" evidence="2">
    <location>
        <begin position="2340"/>
        <end position="2355"/>
    </location>
</feature>
<proteinExistence type="predicted"/>
<evidence type="ECO:0000313" key="7">
    <source>
        <dbReference type="Proteomes" id="UP000006671"/>
    </source>
</evidence>
<accession>D2VEE9</accession>
<dbReference type="KEGG" id="ngr:NAEGRDRAFT_67254"/>
<evidence type="ECO:0000259" key="5">
    <source>
        <dbReference type="PROSITE" id="PS50026"/>
    </source>
</evidence>
<feature type="domain" description="Protein kinase" evidence="4">
    <location>
        <begin position="2374"/>
        <end position="2659"/>
    </location>
</feature>
<keyword evidence="3" id="KW-1133">Transmembrane helix</keyword>
<dbReference type="Gene3D" id="2.10.25.10">
    <property type="entry name" value="Laminin"/>
    <property type="match status" value="1"/>
</dbReference>
<dbReference type="InterPro" id="IPR011009">
    <property type="entry name" value="Kinase-like_dom_sf"/>
</dbReference>
<sequence>MKQLLSPKSILLFIILSIASIGWMVIGQELPYSSSWSITNSNIQTCNTIRGQQDDYFYMGGKFSGSIDTSAIGVISPDRFNNSVVLATSLTSEAYALKVQKSTGKVDSSIQFAPSGNTETIQSSEIISIGTSTQFQIFAGIINTNQGIFISKFNTNGMEWTQTYLFSSGNYITVRDSKVVDTSIVIVGTYRGDISISNGSIALTSSSSQDYENMFIAILDMTGSIQYIYTNNGNNAKVIPQNLHLSSNGEFCYVMGVFSGSTLSFTKSTSSSEQLTLTSTTSTDQYDLFHLKYSITSKELVWLMGTTGPHQMDYSYKIVGSSPSTIYAFRDIIIDQGYSESSDCGSQTDVPIATLTRNLFTLLSSNVLFGGASATGSQSLSFFKALDFAGFSNSILFDNGTTSSVMNISRSTPLTLSSTGFTTCPNKQALMNYSTEYTLNYASGSETILLKSYVSIPKLLFTSNYNVGVINYAGITSTLTFNMPSTLLSVIDKNLVVDVGGTKRPVKNSNNVYTADLFSTTVGWNNITIYFNNTAQNRYDLISMNSVKTFFFDDSLVISIQNSTILFNSSTLNNGRGTLTLTGLLNSTYNFPQEYVSSIMCRVAQQNFATNIDGNQITCQNVPFSERNTTVVLVYRYSNSIFYNISRSLDLSFIETRTLTTSSQYRVITTDEQTKGSFALSLTIGKTMGSLDVKLQATNQNGAASYLPFTVSSGTSISATLAVAQFEKANLKFMVKSQNDYVDFTNTISIQFLKQVKFTSLSSTIDNSRQMKTAFSIQPNLIDSLKSQLTCQYNESPTLRTALNSTDNTCNIDNRFLSTNNTLQLLLNMGNNVYLQISDSISLTSPSLPTISFLFTPNFGISGFTNITTEITSQDLIFEQLKRNLQIEINSIRYTPTVGSDGKVSFPLVTSVAGWNNLTVLGKYSTNDTSYSVISTQSKIYFFNTPQTNIFTFPNGNITLLTPSSSRNFMIDLVLSSPFDIPYTLLSPNNFFCNIFGESYSAQFVSSTRVQCQNVVSREGETDSFITTSIRNTTFEISSRSLFTFVKTREIKPVGVSLIQSTDFYIGTLPQTQATYSLQINIEDSLFTALQIENTQKLAIQLTDLLTNQKQVRFPQITRGLNMSTLSLNLDVATSQSIFKYEIRVLFKGLEISQVALKYLLVRESPIGKVISSRDSTDNLLINMPRILSTATSISDDEKLIMDRVYCSLGDSTLSKVTYSVSGGIQCKFATDFTSTQTKSVQLFMSINTVATNSSVIKISSNSQQAYPIYCYSIPHYLPTVCSSKGTCKQTDNCTCTNNFQGNDCSFTQCFGIASTDKTVCSGYGQCPTSNNCVCNAGFSGTRCENKVMYVSEDKSWLSTSESMSSLPRSQLSALIETESLSKVECASLLATASIDTIGVDAFCFVNSVDIVIMLNRNVMNNTVLLSSSTIGSILSKSFSQYQVLDTKGKSTSPEILLRTSFSSVNFPAVVEPLIVTASPLSNLGLSWQSDDPTINSQLSSFANQSIIKLNLGAKTRQNVISNGAVNLVLQVADSTFNTLTKYSTKLLLNQSSNSGEAIFNYGGSQIECQSFASCDIAFSVAPIKGSSIRSSFNPDIGNITTNYIHNLKSFAEGCSTVYSLRSSESKQLCIKIRDKGVIQYYLDVNTQQDNSIVVTLSQFNTSSKVYSIITSSNSDIIQLINLNTNTSVQGAKDGSSSAVYFKGIKEQEPYEIRFTSSLGKASLKIQYSTSMQLKLLTFIPKVMGRKSSLILSSLVDSDSSTVQQVDFLLTKKGQSQSTSLPIVQQYNDLTFSQALLNASLLDSGSFYILRVQSRNAKGHVTYIEQSFYVQLEPNYNINCAITPKEGIAYETEFTISCLSNNLDLDTYQFLITNGTHQLELSKGRKRAFFTRIGFLQNAKLQVKTNDVWNSEKTTEFPIQLKHPKQVYQTSLEFYQYLTRKVQDLLNEEVSPNSLGFDYVNSVITFMSILGADSSIVPNYEYRTELGLSLLDIFEKVVGYAKQNKDSTYIGRSLPIMNQFLQQFSNTTQTNRDRVYGLINSTLDILQDFSSTNPSSSINDIFTIVDRIIPLVATDLQTQLFNKLRIVNQQNLFGKMKNGYLVSNFSKLSNTTLENYQIINLNVLGRKISEPINLGTLSLNLPSQISSDSLNSLFEVSALIYQTKSKTSRTLQQATSIPNVQVALTKNSIPLTDSSLNVNITFPIQLNSKTRAQCRSFSFQEEPKNHTTFQSESAVVCLVALSDLNRNLYIYTYEGIFIGPLPQNSDNVKGPLLQDNTLTIALATILSTVGLIFICCSLLVLLFIIGKCRGRGKKENTPNMTEFTYKASGSHSPIGISDHSSSDKNSDTSSEKQQTEKNINQRVTENVELLNGQYQLLETISIHSNYTLYRANNISTGQVVCIKKIGFSSFEEINSSSSVIVKEYTNMSRTQHANIVKLHEVFVDTSLKAVCLALEYFELGNLNELLLKRIQQNQIFDEIHIGQILYQLSQALSYLHDECGLCHRNIRLENIFVRQFTPQKIDICLGEFTDSRSRNSLKIEHDVQDQSFGSAISSYKFGNFTKAVKENAIKSTSDQFTSEDTFQVACVMYKLMSFDMESKVNSLFEEYEFEKDVFTLLESRIHSSYSSEIVSIILSMFAREEKNRPTMNQVTNLLGNVFKFETQ</sequence>
<dbReference type="PROSITE" id="PS50026">
    <property type="entry name" value="EGF_3"/>
    <property type="match status" value="1"/>
</dbReference>
<dbReference type="OrthoDB" id="4062651at2759"/>
<protein>
    <submittedName>
        <fullName evidence="6">Predicted protein</fullName>
    </submittedName>
</protein>
<dbReference type="GeneID" id="8848323"/>
<keyword evidence="3" id="KW-0812">Transmembrane</keyword>
<dbReference type="PANTHER" id="PTHR24361">
    <property type="entry name" value="MITOGEN-ACTIVATED KINASE KINASE KINASE"/>
    <property type="match status" value="1"/>
</dbReference>
<reference evidence="6 7" key="1">
    <citation type="journal article" date="2010" name="Cell">
        <title>The genome of Naegleria gruberi illuminates early eukaryotic versatility.</title>
        <authorList>
            <person name="Fritz-Laylin L.K."/>
            <person name="Prochnik S.E."/>
            <person name="Ginger M.L."/>
            <person name="Dacks J.B."/>
            <person name="Carpenter M.L."/>
            <person name="Field M.C."/>
            <person name="Kuo A."/>
            <person name="Paredez A."/>
            <person name="Chapman J."/>
            <person name="Pham J."/>
            <person name="Shu S."/>
            <person name="Neupane R."/>
            <person name="Cipriano M."/>
            <person name="Mancuso J."/>
            <person name="Tu H."/>
            <person name="Salamov A."/>
            <person name="Lindquist E."/>
            <person name="Shapiro H."/>
            <person name="Lucas S."/>
            <person name="Grigoriev I.V."/>
            <person name="Cande W.Z."/>
            <person name="Fulton C."/>
            <person name="Rokhsar D.S."/>
            <person name="Dawson S.C."/>
        </authorList>
    </citation>
    <scope>NUCLEOTIDE SEQUENCE [LARGE SCALE GENOMIC DNA]</scope>
    <source>
        <strain evidence="6 7">NEG-M</strain>
    </source>
</reference>
<dbReference type="Gene3D" id="3.30.200.20">
    <property type="entry name" value="Phosphorylase Kinase, domain 1"/>
    <property type="match status" value="1"/>
</dbReference>
<dbReference type="InParanoid" id="D2VEE9"/>
<feature type="transmembrane region" description="Helical" evidence="3">
    <location>
        <begin position="2280"/>
        <end position="2305"/>
    </location>
</feature>
<dbReference type="Proteomes" id="UP000006671">
    <property type="component" value="Unassembled WGS sequence"/>
</dbReference>
<dbReference type="EMBL" id="GG738866">
    <property type="protein sequence ID" value="EFC44789.1"/>
    <property type="molecule type" value="Genomic_DNA"/>
</dbReference>
<dbReference type="STRING" id="5762.D2VEE9"/>
<dbReference type="GO" id="GO:0005737">
    <property type="term" value="C:cytoplasm"/>
    <property type="evidence" value="ECO:0007669"/>
    <property type="project" value="TreeGrafter"/>
</dbReference>
<dbReference type="GO" id="GO:0005524">
    <property type="term" value="F:ATP binding"/>
    <property type="evidence" value="ECO:0007669"/>
    <property type="project" value="InterPro"/>
</dbReference>
<dbReference type="Pfam" id="PF00069">
    <property type="entry name" value="Pkinase"/>
    <property type="match status" value="1"/>
</dbReference>
<dbReference type="PROSITE" id="PS01186">
    <property type="entry name" value="EGF_2"/>
    <property type="match status" value="1"/>
</dbReference>
<feature type="domain" description="EGF-like" evidence="5">
    <location>
        <begin position="1312"/>
        <end position="1345"/>
    </location>
</feature>
<evidence type="ECO:0000259" key="4">
    <source>
        <dbReference type="PROSITE" id="PS50011"/>
    </source>
</evidence>
<feature type="region of interest" description="Disordered" evidence="2">
    <location>
        <begin position="2324"/>
        <end position="2358"/>
    </location>
</feature>
<dbReference type="OMA" id="NINCAIT"/>
<keyword evidence="3" id="KW-0472">Membrane</keyword>
<name>D2VEE9_NAEGR</name>
<evidence type="ECO:0000256" key="1">
    <source>
        <dbReference type="PROSITE-ProRule" id="PRU00076"/>
    </source>
</evidence>
<dbReference type="InterPro" id="IPR000742">
    <property type="entry name" value="EGF"/>
</dbReference>
<evidence type="ECO:0000313" key="6">
    <source>
        <dbReference type="EMBL" id="EFC44789.1"/>
    </source>
</evidence>
<keyword evidence="7" id="KW-1185">Reference proteome</keyword>
<evidence type="ECO:0000256" key="2">
    <source>
        <dbReference type="SAM" id="MobiDB-lite"/>
    </source>
</evidence>
<organism evidence="7">
    <name type="scientific">Naegleria gruberi</name>
    <name type="common">Amoeba</name>
    <dbReference type="NCBI Taxonomy" id="5762"/>
    <lineage>
        <taxon>Eukaryota</taxon>
        <taxon>Discoba</taxon>
        <taxon>Heterolobosea</taxon>
        <taxon>Tetramitia</taxon>
        <taxon>Eutetramitia</taxon>
        <taxon>Vahlkampfiidae</taxon>
        <taxon>Naegleria</taxon>
    </lineage>
</organism>
<gene>
    <name evidence="6" type="ORF">NAEGRDRAFT_67254</name>
</gene>
<dbReference type="InterPro" id="IPR000719">
    <property type="entry name" value="Prot_kinase_dom"/>
</dbReference>
<comment type="caution">
    <text evidence="1">Lacks conserved residue(s) required for the propagation of feature annotation.</text>
</comment>
<dbReference type="Gene3D" id="1.10.510.10">
    <property type="entry name" value="Transferase(Phosphotransferase) domain 1"/>
    <property type="match status" value="1"/>
</dbReference>
<dbReference type="CDD" id="cd00180">
    <property type="entry name" value="PKc"/>
    <property type="match status" value="1"/>
</dbReference>
<keyword evidence="1" id="KW-1015">Disulfide bond</keyword>
<dbReference type="PROSITE" id="PS50011">
    <property type="entry name" value="PROTEIN_KINASE_DOM"/>
    <property type="match status" value="1"/>
</dbReference>
<dbReference type="VEuPathDB" id="AmoebaDB:NAEGRDRAFT_67254"/>
<dbReference type="GO" id="GO:0004674">
    <property type="term" value="F:protein serine/threonine kinase activity"/>
    <property type="evidence" value="ECO:0007669"/>
    <property type="project" value="TreeGrafter"/>
</dbReference>